<accession>A0A6G1LM85</accession>
<name>A0A6G1LM85_9PEZI</name>
<keyword evidence="1" id="KW-0812">Transmembrane</keyword>
<keyword evidence="3" id="KW-1185">Reference proteome</keyword>
<dbReference type="Proteomes" id="UP000799436">
    <property type="component" value="Unassembled WGS sequence"/>
</dbReference>
<dbReference type="EMBL" id="ML995809">
    <property type="protein sequence ID" value="KAF2773976.1"/>
    <property type="molecule type" value="Genomic_DNA"/>
</dbReference>
<feature type="transmembrane region" description="Helical" evidence="1">
    <location>
        <begin position="33"/>
        <end position="52"/>
    </location>
</feature>
<evidence type="ECO:0000313" key="2">
    <source>
        <dbReference type="EMBL" id="KAF2773976.1"/>
    </source>
</evidence>
<evidence type="ECO:0000256" key="1">
    <source>
        <dbReference type="SAM" id="Phobius"/>
    </source>
</evidence>
<proteinExistence type="predicted"/>
<organism evidence="2 3">
    <name type="scientific">Teratosphaeria nubilosa</name>
    <dbReference type="NCBI Taxonomy" id="161662"/>
    <lineage>
        <taxon>Eukaryota</taxon>
        <taxon>Fungi</taxon>
        <taxon>Dikarya</taxon>
        <taxon>Ascomycota</taxon>
        <taxon>Pezizomycotina</taxon>
        <taxon>Dothideomycetes</taxon>
        <taxon>Dothideomycetidae</taxon>
        <taxon>Mycosphaerellales</taxon>
        <taxon>Teratosphaeriaceae</taxon>
        <taxon>Teratosphaeria</taxon>
    </lineage>
</organism>
<reference evidence="2" key="1">
    <citation type="journal article" date="2020" name="Stud. Mycol.">
        <title>101 Dothideomycetes genomes: a test case for predicting lifestyles and emergence of pathogens.</title>
        <authorList>
            <person name="Haridas S."/>
            <person name="Albert R."/>
            <person name="Binder M."/>
            <person name="Bloem J."/>
            <person name="Labutti K."/>
            <person name="Salamov A."/>
            <person name="Andreopoulos B."/>
            <person name="Baker S."/>
            <person name="Barry K."/>
            <person name="Bills G."/>
            <person name="Bluhm B."/>
            <person name="Cannon C."/>
            <person name="Castanera R."/>
            <person name="Culley D."/>
            <person name="Daum C."/>
            <person name="Ezra D."/>
            <person name="Gonzalez J."/>
            <person name="Henrissat B."/>
            <person name="Kuo A."/>
            <person name="Liang C."/>
            <person name="Lipzen A."/>
            <person name="Lutzoni F."/>
            <person name="Magnuson J."/>
            <person name="Mondo S."/>
            <person name="Nolan M."/>
            <person name="Ohm R."/>
            <person name="Pangilinan J."/>
            <person name="Park H.-J."/>
            <person name="Ramirez L."/>
            <person name="Alfaro M."/>
            <person name="Sun H."/>
            <person name="Tritt A."/>
            <person name="Yoshinaga Y."/>
            <person name="Zwiers L.-H."/>
            <person name="Turgeon B."/>
            <person name="Goodwin S."/>
            <person name="Spatafora J."/>
            <person name="Crous P."/>
            <person name="Grigoriev I."/>
        </authorList>
    </citation>
    <scope>NUCLEOTIDE SEQUENCE</scope>
    <source>
        <strain evidence="2">CBS 116005</strain>
    </source>
</reference>
<gene>
    <name evidence="2" type="ORF">EJ03DRAFT_73356</name>
</gene>
<dbReference type="AlphaFoldDB" id="A0A6G1LM85"/>
<keyword evidence="1" id="KW-1133">Transmembrane helix</keyword>
<evidence type="ECO:0000313" key="3">
    <source>
        <dbReference type="Proteomes" id="UP000799436"/>
    </source>
</evidence>
<protein>
    <submittedName>
        <fullName evidence="2">Uncharacterized protein</fullName>
    </submittedName>
</protein>
<sequence>MLVLPHCDGLGLKARGEGSAMCIVRFVEMIPFFLFYLELAAFMISVSECGFWRHRLATYHPSRADAVGNHKTNTAGTLACDLKEQ</sequence>
<keyword evidence="1" id="KW-0472">Membrane</keyword>